<dbReference type="Pfam" id="PF13185">
    <property type="entry name" value="GAF_2"/>
    <property type="match status" value="1"/>
</dbReference>
<dbReference type="RefSeq" id="WP_130419138.1">
    <property type="nucleotide sequence ID" value="NZ_SHKW01000001.1"/>
</dbReference>
<evidence type="ECO:0000313" key="3">
    <source>
        <dbReference type="Proteomes" id="UP000292958"/>
    </source>
</evidence>
<dbReference type="InterPro" id="IPR003018">
    <property type="entry name" value="GAF"/>
</dbReference>
<protein>
    <submittedName>
        <fullName evidence="2">GAF domain-containing protein</fullName>
    </submittedName>
</protein>
<accession>A0A4Q7YVV5</accession>
<dbReference type="Proteomes" id="UP000292958">
    <property type="component" value="Unassembled WGS sequence"/>
</dbReference>
<keyword evidence="3" id="KW-1185">Reference proteome</keyword>
<sequence>MKTLDPTCGETGLEVIDIKDSSEYTARRIHVRDMATQMEGMRRIAHAFVERPETVLQELVNAAVELCQADSAGISIERPDHPDQDFYHWVATAGEYSGFLDAVLPRYPSACGVCLERGRPQLFRVGQRFFDLLGVTAPLITDGILLPWQADETRGTIFIMAHGRDEAFDKNDCRMMEVLADFAAMGIRQQGLQKRLTEQASAAAAAAMANDLAHKINNPLQSLTNVLYLAQERPEELGARALVEQASGDLKKLSSLVQELLALPYRNSR</sequence>
<proteinExistence type="predicted"/>
<organism evidence="2 3">
    <name type="scientific">Edaphobacter modestus</name>
    <dbReference type="NCBI Taxonomy" id="388466"/>
    <lineage>
        <taxon>Bacteria</taxon>
        <taxon>Pseudomonadati</taxon>
        <taxon>Acidobacteriota</taxon>
        <taxon>Terriglobia</taxon>
        <taxon>Terriglobales</taxon>
        <taxon>Acidobacteriaceae</taxon>
        <taxon>Edaphobacter</taxon>
    </lineage>
</organism>
<dbReference type="EMBL" id="SHKW01000001">
    <property type="protein sequence ID" value="RZU41185.1"/>
    <property type="molecule type" value="Genomic_DNA"/>
</dbReference>
<feature type="domain" description="GAF" evidence="1">
    <location>
        <begin position="52"/>
        <end position="187"/>
    </location>
</feature>
<dbReference type="SUPFAM" id="SSF55781">
    <property type="entry name" value="GAF domain-like"/>
    <property type="match status" value="1"/>
</dbReference>
<gene>
    <name evidence="2" type="ORF">BDD14_2687</name>
</gene>
<evidence type="ECO:0000313" key="2">
    <source>
        <dbReference type="EMBL" id="RZU41185.1"/>
    </source>
</evidence>
<reference evidence="2 3" key="1">
    <citation type="submission" date="2019-02" db="EMBL/GenBank/DDBJ databases">
        <title>Genomic Encyclopedia of Archaeal and Bacterial Type Strains, Phase II (KMG-II): from individual species to whole genera.</title>
        <authorList>
            <person name="Goeker M."/>
        </authorList>
    </citation>
    <scope>NUCLEOTIDE SEQUENCE [LARGE SCALE GENOMIC DNA]</scope>
    <source>
        <strain evidence="2 3">DSM 18101</strain>
    </source>
</reference>
<dbReference type="Gene3D" id="3.30.450.40">
    <property type="match status" value="1"/>
</dbReference>
<dbReference type="AlphaFoldDB" id="A0A4Q7YVV5"/>
<name>A0A4Q7YVV5_9BACT</name>
<dbReference type="InterPro" id="IPR029016">
    <property type="entry name" value="GAF-like_dom_sf"/>
</dbReference>
<dbReference type="Gene3D" id="1.10.287.130">
    <property type="match status" value="1"/>
</dbReference>
<comment type="caution">
    <text evidence="2">The sequence shown here is derived from an EMBL/GenBank/DDBJ whole genome shotgun (WGS) entry which is preliminary data.</text>
</comment>
<evidence type="ECO:0000259" key="1">
    <source>
        <dbReference type="Pfam" id="PF13185"/>
    </source>
</evidence>
<dbReference type="OrthoDB" id="114445at2"/>